<protein>
    <submittedName>
        <fullName evidence="2">Uncharacterized protein</fullName>
    </submittedName>
</protein>
<evidence type="ECO:0000313" key="3">
    <source>
        <dbReference type="Proteomes" id="UP001218218"/>
    </source>
</evidence>
<feature type="region of interest" description="Disordered" evidence="1">
    <location>
        <begin position="42"/>
        <end position="83"/>
    </location>
</feature>
<feature type="compositionally biased region" description="Basic residues" evidence="1">
    <location>
        <begin position="118"/>
        <end position="128"/>
    </location>
</feature>
<sequence>MTLAVWRYGIPRAYDTAHMKPKIMGNGSVLREKSPRVRVVGPKYGNLGSTDKPNSCSHNPAENDTRGAPNAADQSKECQIESEQDSFSNPLWLTFFLPVNRRGLAAPQTVLHDGKNLSPHRPRNRRRAGAPTATSSLDRALQRLLVCTTIVALDLNKKPTNIDNFGLMITLHPRPHKEAGSRFQFISAAVTPMPEMVDKFIMTLGAQSQQGADHGPNLMKLHKQHHDELKERTGGMEDYATMTVVVRNVGEHEEESAVNLTAVEQIQVNWDPQEIHAERAADGSKTQQVLEPEDPSQS</sequence>
<keyword evidence="3" id="KW-1185">Reference proteome</keyword>
<dbReference type="EMBL" id="JARIHO010000053">
    <property type="protein sequence ID" value="KAJ7320693.1"/>
    <property type="molecule type" value="Genomic_DNA"/>
</dbReference>
<feature type="region of interest" description="Disordered" evidence="1">
    <location>
        <begin position="110"/>
        <end position="135"/>
    </location>
</feature>
<gene>
    <name evidence="2" type="ORF">DFH08DRAFT_818955</name>
</gene>
<evidence type="ECO:0000256" key="1">
    <source>
        <dbReference type="SAM" id="MobiDB-lite"/>
    </source>
</evidence>
<organism evidence="2 3">
    <name type="scientific">Mycena albidolilacea</name>
    <dbReference type="NCBI Taxonomy" id="1033008"/>
    <lineage>
        <taxon>Eukaryota</taxon>
        <taxon>Fungi</taxon>
        <taxon>Dikarya</taxon>
        <taxon>Basidiomycota</taxon>
        <taxon>Agaricomycotina</taxon>
        <taxon>Agaricomycetes</taxon>
        <taxon>Agaricomycetidae</taxon>
        <taxon>Agaricales</taxon>
        <taxon>Marasmiineae</taxon>
        <taxon>Mycenaceae</taxon>
        <taxon>Mycena</taxon>
    </lineage>
</organism>
<feature type="region of interest" description="Disordered" evidence="1">
    <location>
        <begin position="276"/>
        <end position="298"/>
    </location>
</feature>
<comment type="caution">
    <text evidence="2">The sequence shown here is derived from an EMBL/GenBank/DDBJ whole genome shotgun (WGS) entry which is preliminary data.</text>
</comment>
<reference evidence="2" key="1">
    <citation type="submission" date="2023-03" db="EMBL/GenBank/DDBJ databases">
        <title>Massive genome expansion in bonnet fungi (Mycena s.s.) driven by repeated elements and novel gene families across ecological guilds.</title>
        <authorList>
            <consortium name="Lawrence Berkeley National Laboratory"/>
            <person name="Harder C.B."/>
            <person name="Miyauchi S."/>
            <person name="Viragh M."/>
            <person name="Kuo A."/>
            <person name="Thoen E."/>
            <person name="Andreopoulos B."/>
            <person name="Lu D."/>
            <person name="Skrede I."/>
            <person name="Drula E."/>
            <person name="Henrissat B."/>
            <person name="Morin E."/>
            <person name="Kohler A."/>
            <person name="Barry K."/>
            <person name="LaButti K."/>
            <person name="Morin E."/>
            <person name="Salamov A."/>
            <person name="Lipzen A."/>
            <person name="Mereny Z."/>
            <person name="Hegedus B."/>
            <person name="Baldrian P."/>
            <person name="Stursova M."/>
            <person name="Weitz H."/>
            <person name="Taylor A."/>
            <person name="Grigoriev I.V."/>
            <person name="Nagy L.G."/>
            <person name="Martin F."/>
            <person name="Kauserud H."/>
        </authorList>
    </citation>
    <scope>NUCLEOTIDE SEQUENCE</scope>
    <source>
        <strain evidence="2">CBHHK002</strain>
    </source>
</reference>
<feature type="compositionally biased region" description="Polar residues" evidence="1">
    <location>
        <begin position="47"/>
        <end position="62"/>
    </location>
</feature>
<proteinExistence type="predicted"/>
<accession>A0AAD6ZF41</accession>
<dbReference type="Proteomes" id="UP001218218">
    <property type="component" value="Unassembled WGS sequence"/>
</dbReference>
<evidence type="ECO:0000313" key="2">
    <source>
        <dbReference type="EMBL" id="KAJ7320693.1"/>
    </source>
</evidence>
<dbReference type="AlphaFoldDB" id="A0AAD6ZF41"/>
<name>A0AAD6ZF41_9AGAR</name>